<dbReference type="InterPro" id="IPR034422">
    <property type="entry name" value="HydE/PylB-like"/>
</dbReference>
<dbReference type="SFLD" id="SFLDS00029">
    <property type="entry name" value="Radical_SAM"/>
    <property type="match status" value="1"/>
</dbReference>
<feature type="binding site" evidence="7">
    <location>
        <position position="65"/>
    </location>
    <ligand>
        <name>[4Fe-4S] cluster</name>
        <dbReference type="ChEBI" id="CHEBI:49883"/>
        <note>4Fe-4S-S-AdoMet</note>
    </ligand>
</feature>
<dbReference type="GO" id="GO:0044272">
    <property type="term" value="P:sulfur compound biosynthetic process"/>
    <property type="evidence" value="ECO:0007669"/>
    <property type="project" value="UniProtKB-ARBA"/>
</dbReference>
<dbReference type="Pfam" id="PF04055">
    <property type="entry name" value="Radical_SAM"/>
    <property type="match status" value="1"/>
</dbReference>
<dbReference type="InterPro" id="IPR006638">
    <property type="entry name" value="Elp3/MiaA/NifB-like_rSAM"/>
</dbReference>
<keyword evidence="11" id="KW-1185">Reference proteome</keyword>
<keyword evidence="4 7" id="KW-0408">Iron</keyword>
<dbReference type="Proteomes" id="UP000652477">
    <property type="component" value="Unassembled WGS sequence"/>
</dbReference>
<dbReference type="InterPro" id="IPR058240">
    <property type="entry name" value="rSAM_sf"/>
</dbReference>
<keyword evidence="5 7" id="KW-0411">Iron-sulfur</keyword>
<proteinExistence type="predicted"/>
<name>A0A923RQS2_9FIRM</name>
<dbReference type="NCBIfam" id="TIGR03956">
    <property type="entry name" value="rSAM_HydE"/>
    <property type="match status" value="1"/>
</dbReference>
<feature type="binding site" evidence="7">
    <location>
        <position position="69"/>
    </location>
    <ligand>
        <name>[4Fe-4S] cluster</name>
        <dbReference type="ChEBI" id="CHEBI:49883"/>
        <note>4Fe-4S-S-AdoMet</note>
    </ligand>
</feature>
<feature type="binding site" evidence="8">
    <location>
        <position position="185"/>
    </location>
    <ligand>
        <name>S-adenosyl-L-methionine</name>
        <dbReference type="ChEBI" id="CHEBI:59789"/>
    </ligand>
</feature>
<dbReference type="CDD" id="cd01335">
    <property type="entry name" value="Radical_SAM"/>
    <property type="match status" value="1"/>
</dbReference>
<feature type="binding site" evidence="8">
    <location>
        <position position="140"/>
    </location>
    <ligand>
        <name>(3R)-3-methyl-D-ornithine</name>
        <dbReference type="ChEBI" id="CHEBI:64642"/>
    </ligand>
</feature>
<protein>
    <submittedName>
        <fullName evidence="10">[FeFe] hydrogenase H-cluster radical SAM maturase HydE</fullName>
    </submittedName>
</protein>
<feature type="binding site" evidence="8">
    <location>
        <position position="165"/>
    </location>
    <ligand>
        <name>S-adenosyl-L-methionine</name>
        <dbReference type="ChEBI" id="CHEBI:59789"/>
    </ligand>
</feature>
<dbReference type="PANTHER" id="PTHR43726">
    <property type="entry name" value="3-METHYLORNITHINE SYNTHASE"/>
    <property type="match status" value="1"/>
</dbReference>
<dbReference type="PROSITE" id="PS51918">
    <property type="entry name" value="RADICAL_SAM"/>
    <property type="match status" value="1"/>
</dbReference>
<keyword evidence="3" id="KW-0479">Metal-binding</keyword>
<keyword evidence="1 7" id="KW-0004">4Fe-4S</keyword>
<evidence type="ECO:0000256" key="8">
    <source>
        <dbReference type="PIRSR" id="PIRSR004762-2"/>
    </source>
</evidence>
<evidence type="ECO:0000313" key="11">
    <source>
        <dbReference type="Proteomes" id="UP000652477"/>
    </source>
</evidence>
<evidence type="ECO:0000256" key="2">
    <source>
        <dbReference type="ARBA" id="ARBA00022691"/>
    </source>
</evidence>
<dbReference type="EMBL" id="JACOPF010000001">
    <property type="protein sequence ID" value="MBC5688953.1"/>
    <property type="molecule type" value="Genomic_DNA"/>
</dbReference>
<dbReference type="GO" id="GO:0042364">
    <property type="term" value="P:water-soluble vitamin biosynthetic process"/>
    <property type="evidence" value="ECO:0007669"/>
    <property type="project" value="UniProtKB-ARBA"/>
</dbReference>
<evidence type="ECO:0000256" key="5">
    <source>
        <dbReference type="ARBA" id="ARBA00023014"/>
    </source>
</evidence>
<gene>
    <name evidence="10" type="primary">hydE</name>
    <name evidence="10" type="ORF">H8S37_08445</name>
</gene>
<dbReference type="AlphaFoldDB" id="A0A923RQS2"/>
<dbReference type="PANTHER" id="PTHR43726:SF1">
    <property type="entry name" value="BIOTIN SYNTHASE"/>
    <property type="match status" value="1"/>
</dbReference>
<evidence type="ECO:0000313" key="10">
    <source>
        <dbReference type="EMBL" id="MBC5688953.1"/>
    </source>
</evidence>
<dbReference type="Gene3D" id="3.20.20.70">
    <property type="entry name" value="Aldolase class I"/>
    <property type="match status" value="1"/>
</dbReference>
<dbReference type="SMART" id="SM00729">
    <property type="entry name" value="Elp3"/>
    <property type="match status" value="1"/>
</dbReference>
<dbReference type="GO" id="GO:0046872">
    <property type="term" value="F:metal ion binding"/>
    <property type="evidence" value="ECO:0007669"/>
    <property type="project" value="UniProtKB-KW"/>
</dbReference>
<comment type="caution">
    <text evidence="10">The sequence shown here is derived from an EMBL/GenBank/DDBJ whole genome shotgun (WGS) entry which is preliminary data.</text>
</comment>
<dbReference type="InterPro" id="IPR013785">
    <property type="entry name" value="Aldolase_TIM"/>
</dbReference>
<dbReference type="PIRSF" id="PIRSF004762">
    <property type="entry name" value="CHP00423"/>
    <property type="match status" value="1"/>
</dbReference>
<dbReference type="InterPro" id="IPR010722">
    <property type="entry name" value="BATS_dom"/>
</dbReference>
<keyword evidence="2 7" id="KW-0949">S-adenosyl-L-methionine</keyword>
<feature type="binding site" evidence="7">
    <location>
        <position position="72"/>
    </location>
    <ligand>
        <name>[4Fe-4S] cluster</name>
        <dbReference type="ChEBI" id="CHEBI:49883"/>
        <note>4Fe-4S-S-AdoMet</note>
    </ligand>
</feature>
<dbReference type="GO" id="GO:0051539">
    <property type="term" value="F:4 iron, 4 sulfur cluster binding"/>
    <property type="evidence" value="ECO:0007669"/>
    <property type="project" value="UniProtKB-KW"/>
</dbReference>
<dbReference type="SUPFAM" id="SSF102114">
    <property type="entry name" value="Radical SAM enzymes"/>
    <property type="match status" value="1"/>
</dbReference>
<dbReference type="SFLD" id="SFLDG01060">
    <property type="entry name" value="BATS_domain_containing"/>
    <property type="match status" value="1"/>
</dbReference>
<evidence type="ECO:0000256" key="7">
    <source>
        <dbReference type="PIRSR" id="PIRSR004762-1"/>
    </source>
</evidence>
<dbReference type="SFLD" id="SFLDG01280">
    <property type="entry name" value="HydE/PylB-like"/>
    <property type="match status" value="1"/>
</dbReference>
<reference evidence="10" key="1">
    <citation type="submission" date="2020-08" db="EMBL/GenBank/DDBJ databases">
        <title>Genome public.</title>
        <authorList>
            <person name="Liu C."/>
            <person name="Sun Q."/>
        </authorList>
    </citation>
    <scope>NUCLEOTIDE SEQUENCE</scope>
    <source>
        <strain evidence="10">NSJ-55</strain>
    </source>
</reference>
<dbReference type="RefSeq" id="WP_186875535.1">
    <property type="nucleotide sequence ID" value="NZ_JACOPF010000001.1"/>
</dbReference>
<accession>A0A923RQS2</accession>
<organism evidence="10 11">
    <name type="scientific">Mediterraneibacter hominis</name>
    <dbReference type="NCBI Taxonomy" id="2763054"/>
    <lineage>
        <taxon>Bacteria</taxon>
        <taxon>Bacillati</taxon>
        <taxon>Bacillota</taxon>
        <taxon>Clostridia</taxon>
        <taxon>Lachnospirales</taxon>
        <taxon>Lachnospiraceae</taxon>
        <taxon>Mediterraneibacter</taxon>
    </lineage>
</organism>
<evidence type="ECO:0000256" key="6">
    <source>
        <dbReference type="ARBA" id="ARBA00034078"/>
    </source>
</evidence>
<dbReference type="GO" id="GO:0016740">
    <property type="term" value="F:transferase activity"/>
    <property type="evidence" value="ECO:0007669"/>
    <property type="project" value="TreeGrafter"/>
</dbReference>
<evidence type="ECO:0000259" key="9">
    <source>
        <dbReference type="PROSITE" id="PS51918"/>
    </source>
</evidence>
<sequence length="360" mass="40468">MKSLNKLIDKLACTHALSKEEWVQLIQGRDSEVSEYLFSLARRTREKYYGDDVYIRGLIEFTNYCKNDCLYCGIRRSNTHVNRYRLTKEEILSCCYAGYELGFRTFVLQGGEDGYYTDPVLEDIVKSIHTSFPDCAITLSVGERSFESYQRLFDAGANRYLLRHETYNASHYARLHPPSLSAAHRQQCLWNLKKIGYQAGTGFMVGSPYQTPENLAEDMLFLKELNPHMVGIGPFIPHHDTPFSGERAGTLDLTLFLLALIRLLLPKVLLPATTALGTIAPDGREQGILAGANVVMPNLSPGNVRKDYALYDNKICTGAEAAECIKDLEQRIHSVGCHIAVTRGDSLNTAEETQFSPRHS</sequence>
<feature type="domain" description="Radical SAM core" evidence="9">
    <location>
        <begin position="51"/>
        <end position="276"/>
    </location>
</feature>
<dbReference type="InterPro" id="IPR024021">
    <property type="entry name" value="FeFe-hyd_HydE_rSAM"/>
</dbReference>
<dbReference type="InterPro" id="IPR007197">
    <property type="entry name" value="rSAM"/>
</dbReference>
<comment type="cofactor">
    <cofactor evidence="7">
        <name>[4Fe-4S] cluster</name>
        <dbReference type="ChEBI" id="CHEBI:49883"/>
    </cofactor>
    <text evidence="7">Binds 1 [4Fe-4S] cluster. The cluster is coordinated with 3 cysteines and an exchangeable S-adenosyl-L-methionine.</text>
</comment>
<comment type="cofactor">
    <cofactor evidence="6">
        <name>[2Fe-2S] cluster</name>
        <dbReference type="ChEBI" id="CHEBI:190135"/>
    </cofactor>
</comment>
<evidence type="ECO:0000256" key="4">
    <source>
        <dbReference type="ARBA" id="ARBA00023004"/>
    </source>
</evidence>
<dbReference type="SFLD" id="SFLDF00348">
    <property type="entry name" value="FeFe_hydrogenase_maturase_(Hyd"/>
    <property type="match status" value="1"/>
</dbReference>
<evidence type="ECO:0000256" key="1">
    <source>
        <dbReference type="ARBA" id="ARBA00022485"/>
    </source>
</evidence>
<dbReference type="SMART" id="SM00876">
    <property type="entry name" value="BATS"/>
    <property type="match status" value="1"/>
</dbReference>
<evidence type="ECO:0000256" key="3">
    <source>
        <dbReference type="ARBA" id="ARBA00022723"/>
    </source>
</evidence>